<organism evidence="1 2">
    <name type="scientific">Christensenella minuta</name>
    <dbReference type="NCBI Taxonomy" id="626937"/>
    <lineage>
        <taxon>Bacteria</taxon>
        <taxon>Bacillati</taxon>
        <taxon>Bacillota</taxon>
        <taxon>Clostridia</taxon>
        <taxon>Christensenellales</taxon>
        <taxon>Christensenellaceae</taxon>
        <taxon>Christensenella</taxon>
    </lineage>
</organism>
<evidence type="ECO:0000313" key="2">
    <source>
        <dbReference type="Proteomes" id="UP000070366"/>
    </source>
</evidence>
<dbReference type="InterPro" id="IPR016181">
    <property type="entry name" value="Acyl_CoA_acyltransferase"/>
</dbReference>
<evidence type="ECO:0008006" key="3">
    <source>
        <dbReference type="Google" id="ProtNLM"/>
    </source>
</evidence>
<sequence>MISCTKIGQEEIGLLSEWMAGESAREFLACDVQMSLAGQFRWIGERRGDPFTTHWIVRRDNTPIGVLAIVDINLENKRCGWSYYVHDPADDTDELSALLERSIYHHVFMELGFNKVTFTAFTENHCAVGRRSENGCVQEGVLVDHVLLGGKYYDVSLQCMTAKMWRRACPDGNCEFIKLR</sequence>
<dbReference type="Proteomes" id="UP000070366">
    <property type="component" value="Unassembled WGS sequence"/>
</dbReference>
<accession>A0A136Q0V0</accession>
<reference evidence="1 2" key="1">
    <citation type="submission" date="2016-02" db="EMBL/GenBank/DDBJ databases">
        <authorList>
            <person name="Wen L."/>
            <person name="He K."/>
            <person name="Yang H."/>
        </authorList>
    </citation>
    <scope>NUCLEOTIDE SEQUENCE [LARGE SCALE GENOMIC DNA]</scope>
    <source>
        <strain evidence="1 2">DSM 22607</strain>
    </source>
</reference>
<dbReference type="EMBL" id="LSZW01000067">
    <property type="protein sequence ID" value="KXK64076.1"/>
    <property type="molecule type" value="Genomic_DNA"/>
</dbReference>
<dbReference type="STRING" id="626937.HMPREF3293_03124"/>
<evidence type="ECO:0000313" key="1">
    <source>
        <dbReference type="EMBL" id="KXK64076.1"/>
    </source>
</evidence>
<dbReference type="RefSeq" id="WP_066522793.1">
    <property type="nucleotide sequence ID" value="NZ_CABMOF010000010.1"/>
</dbReference>
<name>A0A136Q0V0_9FIRM</name>
<dbReference type="AlphaFoldDB" id="A0A136Q0V0"/>
<dbReference type="KEGG" id="cmiu:B1H56_13650"/>
<protein>
    <recommendedName>
        <fullName evidence="3">N-acetyltransferase domain-containing protein</fullName>
    </recommendedName>
</protein>
<dbReference type="OrthoDB" id="9795206at2"/>
<gene>
    <name evidence="1" type="ORF">HMPREF3293_03124</name>
</gene>
<dbReference type="SUPFAM" id="SSF55729">
    <property type="entry name" value="Acyl-CoA N-acyltransferases (Nat)"/>
    <property type="match status" value="1"/>
</dbReference>
<comment type="caution">
    <text evidence="1">The sequence shown here is derived from an EMBL/GenBank/DDBJ whole genome shotgun (WGS) entry which is preliminary data.</text>
</comment>
<proteinExistence type="predicted"/>
<dbReference type="Gene3D" id="3.40.630.30">
    <property type="match status" value="1"/>
</dbReference>
<keyword evidence="2" id="KW-1185">Reference proteome</keyword>